<dbReference type="EMBL" id="JARQAJ010000003">
    <property type="protein sequence ID" value="MDT2759276.1"/>
    <property type="molecule type" value="Genomic_DNA"/>
</dbReference>
<dbReference type="Proteomes" id="UP001181046">
    <property type="component" value="Unassembled WGS sequence"/>
</dbReference>
<keyword evidence="2" id="KW-1185">Reference proteome</keyword>
<comment type="caution">
    <text evidence="1">The sequence shown here is derived from an EMBL/GenBank/DDBJ whole genome shotgun (WGS) entry which is preliminary data.</text>
</comment>
<reference evidence="1" key="1">
    <citation type="submission" date="2023-03" db="EMBL/GenBank/DDBJ databases">
        <authorList>
            <person name="Shen W."/>
            <person name="Cai J."/>
        </authorList>
    </citation>
    <scope>NUCLEOTIDE SEQUENCE</scope>
    <source>
        <strain evidence="1">P66-3</strain>
    </source>
</reference>
<evidence type="ECO:0000313" key="2">
    <source>
        <dbReference type="Proteomes" id="UP001181046"/>
    </source>
</evidence>
<dbReference type="Pfam" id="PF09956">
    <property type="entry name" value="Phage_cement_2"/>
    <property type="match status" value="1"/>
</dbReference>
<gene>
    <name evidence="1" type="ORF">P7H27_05820</name>
</gene>
<dbReference type="InterPro" id="IPR011231">
    <property type="entry name" value="Phage_VT1-Sakai_H0018"/>
</dbReference>
<dbReference type="RefSeq" id="WP_311829766.1">
    <property type="nucleotide sequence ID" value="NZ_JARQAJ010000003.1"/>
</dbReference>
<sequence>MGVIFNRGGIIPESYGLSLTVYPKTDVVEGQPVVFDAAAGDYGVSLAVDAKVDGIVKVGGKAGDPVSIYVIGKTRNVKVATAAVVAAGDTVVSNADGVFEKETVAEGGTALGLLVLKGNADKTAEVLI</sequence>
<proteinExistence type="predicted"/>
<name>A0ABU3FA17_9ENTE</name>
<accession>A0ABU3FA17</accession>
<evidence type="ECO:0000313" key="1">
    <source>
        <dbReference type="EMBL" id="MDT2759276.1"/>
    </source>
</evidence>
<organism evidence="1 2">
    <name type="scientific">Enterococcus xiangfangensis</name>
    <dbReference type="NCBI Taxonomy" id="1296537"/>
    <lineage>
        <taxon>Bacteria</taxon>
        <taxon>Bacillati</taxon>
        <taxon>Bacillota</taxon>
        <taxon>Bacilli</taxon>
        <taxon>Lactobacillales</taxon>
        <taxon>Enterococcaceae</taxon>
        <taxon>Enterococcus</taxon>
    </lineage>
</organism>
<protein>
    <submittedName>
        <fullName evidence="1">DUF2190 family protein</fullName>
    </submittedName>
</protein>